<dbReference type="EMBL" id="SADD01000003">
    <property type="protein sequence ID" value="RVU45745.1"/>
    <property type="molecule type" value="Genomic_DNA"/>
</dbReference>
<evidence type="ECO:0000313" key="2">
    <source>
        <dbReference type="EMBL" id="RVU45745.1"/>
    </source>
</evidence>
<protein>
    <submittedName>
        <fullName evidence="2">Glycosyltransferase</fullName>
    </submittedName>
</protein>
<organism evidence="2 3">
    <name type="scientific">Lujinxingia sediminis</name>
    <dbReference type="NCBI Taxonomy" id="2480984"/>
    <lineage>
        <taxon>Bacteria</taxon>
        <taxon>Deltaproteobacteria</taxon>
        <taxon>Bradymonadales</taxon>
        <taxon>Lujinxingiaceae</taxon>
        <taxon>Lujinxingia</taxon>
    </lineage>
</organism>
<dbReference type="PANTHER" id="PTHR10859:SF105">
    <property type="entry name" value="DOLICHYL-PHOSPHATE BETA-D-MANNOSYLTRANSFERASE"/>
    <property type="match status" value="1"/>
</dbReference>
<sequence>MSNSQATDVELSIVIPIYNEELILESSVEELTANIAADPRLSSRTYELILSENGSSDNTVALAKSLQERFPQLRILHSDEPNYGLAMRRGIMEAHGEIVLCDEIDLCDTDFYARALEKIEGEGYDLVVGSKALDRSMDHRPAFRRLATRVLNGLFRVFLGFHGTDTHGLKAFRRQRLLDVIDRCVVDRDLFASEFVIRAERMNFRMTEIPVHIVEKRQPSIHLVRRVPNVLKNLGRLVWVIRVTNR</sequence>
<comment type="caution">
    <text evidence="2">The sequence shown here is derived from an EMBL/GenBank/DDBJ whole genome shotgun (WGS) entry which is preliminary data.</text>
</comment>
<evidence type="ECO:0000313" key="3">
    <source>
        <dbReference type="Proteomes" id="UP000282926"/>
    </source>
</evidence>
<evidence type="ECO:0000259" key="1">
    <source>
        <dbReference type="Pfam" id="PF00535"/>
    </source>
</evidence>
<feature type="domain" description="Glycosyltransferase 2-like" evidence="1">
    <location>
        <begin position="12"/>
        <end position="176"/>
    </location>
</feature>
<reference evidence="2 3" key="1">
    <citation type="submission" date="2019-01" db="EMBL/GenBank/DDBJ databases">
        <title>Lujinxingia litoralis gen. nov., sp. nov. and Lujinxingia sediminis gen. nov., sp. nov., new members in the order Bradymonadales, isolated from coastal sediment.</title>
        <authorList>
            <person name="Li C.-M."/>
        </authorList>
    </citation>
    <scope>NUCLEOTIDE SEQUENCE [LARGE SCALE GENOMIC DNA]</scope>
    <source>
        <strain evidence="2 3">SEH01</strain>
    </source>
</reference>
<dbReference type="PANTHER" id="PTHR10859">
    <property type="entry name" value="GLYCOSYL TRANSFERASE"/>
    <property type="match status" value="1"/>
</dbReference>
<name>A0ABY0CTU4_9DELT</name>
<dbReference type="Proteomes" id="UP000282926">
    <property type="component" value="Unassembled WGS sequence"/>
</dbReference>
<dbReference type="InterPro" id="IPR001173">
    <property type="entry name" value="Glyco_trans_2-like"/>
</dbReference>
<dbReference type="Pfam" id="PF00535">
    <property type="entry name" value="Glycos_transf_2"/>
    <property type="match status" value="1"/>
</dbReference>
<accession>A0ABY0CTU4</accession>
<dbReference type="SUPFAM" id="SSF53448">
    <property type="entry name" value="Nucleotide-diphospho-sugar transferases"/>
    <property type="match status" value="1"/>
</dbReference>
<keyword evidence="3" id="KW-1185">Reference proteome</keyword>
<dbReference type="Gene3D" id="3.90.550.10">
    <property type="entry name" value="Spore Coat Polysaccharide Biosynthesis Protein SpsA, Chain A"/>
    <property type="match status" value="1"/>
</dbReference>
<gene>
    <name evidence="2" type="ORF">EA187_08240</name>
</gene>
<proteinExistence type="predicted"/>
<dbReference type="RefSeq" id="WP_115606194.1">
    <property type="nucleotide sequence ID" value="NZ_SADD01000003.1"/>
</dbReference>
<dbReference type="InterPro" id="IPR029044">
    <property type="entry name" value="Nucleotide-diphossugar_trans"/>
</dbReference>